<dbReference type="GO" id="GO:0016491">
    <property type="term" value="F:oxidoreductase activity"/>
    <property type="evidence" value="ECO:0007669"/>
    <property type="project" value="UniProtKB-KW"/>
</dbReference>
<dbReference type="Pfam" id="PF00106">
    <property type="entry name" value="adh_short"/>
    <property type="match status" value="1"/>
</dbReference>
<dbReference type="HOGENOM" id="CLU_010194_44_4_1"/>
<dbReference type="InterPro" id="IPR002347">
    <property type="entry name" value="SDR_fam"/>
</dbReference>
<keyword evidence="1" id="KW-0560">Oxidoreductase</keyword>
<dbReference type="InterPro" id="IPR036291">
    <property type="entry name" value="NAD(P)-bd_dom_sf"/>
</dbReference>
<keyword evidence="4" id="KW-1185">Reference proteome</keyword>
<gene>
    <name evidence="3" type="ORF">M422DRAFT_69867</name>
    <name evidence="2" type="ORF">M422DRAFT_71916</name>
</gene>
<protein>
    <recommendedName>
        <fullName evidence="5">NAD(P)-binding protein</fullName>
    </recommendedName>
</protein>
<evidence type="ECO:0000313" key="3">
    <source>
        <dbReference type="EMBL" id="KIJ35733.1"/>
    </source>
</evidence>
<name>A0A0C9UMH1_SPHS4</name>
<dbReference type="OrthoDB" id="542013at2759"/>
<sequence>MGKFPATRWLKDQFVPLPKVSKFAVDLSGKTVVIIGANTGLGLEAARHFARMKPGRLILGCRNLEKASKAAEDVKSIAGCETVEPWTIDLSNFKSVTAFADRYAEEGGGRLDLLVMNAGVNSYKFTKTDDDWETTLQVNHLSTCLLTFLLLPYLKNAPASLPAGSPRIVLLASETHYFISPLKEADSPNILEKLNNEEYSAKYYVTKLFNIFFVHAMAARIPTPSADAPGLVVTSVNPGWCRSQLMRQYGGIVGALLKVGGYILARSVEMGSRAIVWASVANPDGGAPLHGHYVHCCRVEEESDYSLSEEGRKVQERLWKETLDVLIKVDPRLETIVKEHLPDTKA</sequence>
<dbReference type="EMBL" id="KN837369">
    <property type="protein sequence ID" value="KIJ26440.1"/>
    <property type="molecule type" value="Genomic_DNA"/>
</dbReference>
<evidence type="ECO:0008006" key="5">
    <source>
        <dbReference type="Google" id="ProtNLM"/>
    </source>
</evidence>
<dbReference type="AlphaFoldDB" id="A0A0C9UMH1"/>
<accession>A0A0C9UMH1</accession>
<evidence type="ECO:0000313" key="2">
    <source>
        <dbReference type="EMBL" id="KIJ26440.1"/>
    </source>
</evidence>
<evidence type="ECO:0000313" key="4">
    <source>
        <dbReference type="Proteomes" id="UP000054279"/>
    </source>
</evidence>
<dbReference type="PANTHER" id="PTHR43157:SF31">
    <property type="entry name" value="PHOSPHATIDYLINOSITOL-GLYCAN BIOSYNTHESIS CLASS F PROTEIN"/>
    <property type="match status" value="1"/>
</dbReference>
<organism evidence="2 4">
    <name type="scientific">Sphaerobolus stellatus (strain SS14)</name>
    <dbReference type="NCBI Taxonomy" id="990650"/>
    <lineage>
        <taxon>Eukaryota</taxon>
        <taxon>Fungi</taxon>
        <taxon>Dikarya</taxon>
        <taxon>Basidiomycota</taxon>
        <taxon>Agaricomycotina</taxon>
        <taxon>Agaricomycetes</taxon>
        <taxon>Phallomycetidae</taxon>
        <taxon>Geastrales</taxon>
        <taxon>Sphaerobolaceae</taxon>
        <taxon>Sphaerobolus</taxon>
    </lineage>
</organism>
<dbReference type="EMBL" id="KN837185">
    <property type="protein sequence ID" value="KIJ35733.1"/>
    <property type="molecule type" value="Genomic_DNA"/>
</dbReference>
<proteinExistence type="predicted"/>
<dbReference type="Gene3D" id="3.40.50.720">
    <property type="entry name" value="NAD(P)-binding Rossmann-like Domain"/>
    <property type="match status" value="1"/>
</dbReference>
<dbReference type="PRINTS" id="PR00081">
    <property type="entry name" value="GDHRDH"/>
</dbReference>
<reference evidence="2 4" key="1">
    <citation type="submission" date="2014-06" db="EMBL/GenBank/DDBJ databases">
        <title>Evolutionary Origins and Diversification of the Mycorrhizal Mutualists.</title>
        <authorList>
            <consortium name="DOE Joint Genome Institute"/>
            <consortium name="Mycorrhizal Genomics Consortium"/>
            <person name="Kohler A."/>
            <person name="Kuo A."/>
            <person name="Nagy L.G."/>
            <person name="Floudas D."/>
            <person name="Copeland A."/>
            <person name="Barry K.W."/>
            <person name="Cichocki N."/>
            <person name="Veneault-Fourrey C."/>
            <person name="LaButti K."/>
            <person name="Lindquist E.A."/>
            <person name="Lipzen A."/>
            <person name="Lundell T."/>
            <person name="Morin E."/>
            <person name="Murat C."/>
            <person name="Riley R."/>
            <person name="Ohm R."/>
            <person name="Sun H."/>
            <person name="Tunlid A."/>
            <person name="Henrissat B."/>
            <person name="Grigoriev I.V."/>
            <person name="Hibbett D.S."/>
            <person name="Martin F."/>
        </authorList>
    </citation>
    <scope>NUCLEOTIDE SEQUENCE [LARGE SCALE GENOMIC DNA]</scope>
    <source>
        <strain evidence="2 4">SS14</strain>
    </source>
</reference>
<evidence type="ECO:0000256" key="1">
    <source>
        <dbReference type="ARBA" id="ARBA00023002"/>
    </source>
</evidence>
<dbReference type="Proteomes" id="UP000054279">
    <property type="component" value="Unassembled WGS sequence"/>
</dbReference>
<dbReference type="SUPFAM" id="SSF51735">
    <property type="entry name" value="NAD(P)-binding Rossmann-fold domains"/>
    <property type="match status" value="1"/>
</dbReference>
<dbReference type="PANTHER" id="PTHR43157">
    <property type="entry name" value="PHOSPHATIDYLINOSITOL-GLYCAN BIOSYNTHESIS CLASS F PROTEIN-RELATED"/>
    <property type="match status" value="1"/>
</dbReference>